<name>A0A5C7FFM0_9BACT</name>
<dbReference type="AlphaFoldDB" id="A0A5C7FFM0"/>
<evidence type="ECO:0000313" key="2">
    <source>
        <dbReference type="EMBL" id="TXF89078.1"/>
    </source>
</evidence>
<dbReference type="Proteomes" id="UP000321907">
    <property type="component" value="Unassembled WGS sequence"/>
</dbReference>
<organism evidence="2 3">
    <name type="scientific">Neolewinella aurantiaca</name>
    <dbReference type="NCBI Taxonomy" id="2602767"/>
    <lineage>
        <taxon>Bacteria</taxon>
        <taxon>Pseudomonadati</taxon>
        <taxon>Bacteroidota</taxon>
        <taxon>Saprospiria</taxon>
        <taxon>Saprospirales</taxon>
        <taxon>Lewinellaceae</taxon>
        <taxon>Neolewinella</taxon>
    </lineage>
</organism>
<evidence type="ECO:0000256" key="1">
    <source>
        <dbReference type="SAM" id="SignalP"/>
    </source>
</evidence>
<reference evidence="2 3" key="1">
    <citation type="submission" date="2019-08" db="EMBL/GenBank/DDBJ databases">
        <title>Lewinella sp. strain SSH13 Genome sequencing and assembly.</title>
        <authorList>
            <person name="Kim I."/>
        </authorList>
    </citation>
    <scope>NUCLEOTIDE SEQUENCE [LARGE SCALE GENOMIC DNA]</scope>
    <source>
        <strain evidence="2 3">SSH13</strain>
    </source>
</reference>
<proteinExistence type="predicted"/>
<evidence type="ECO:0000313" key="3">
    <source>
        <dbReference type="Proteomes" id="UP000321907"/>
    </source>
</evidence>
<accession>A0A5C7FFM0</accession>
<keyword evidence="1" id="KW-0732">Signal</keyword>
<protein>
    <submittedName>
        <fullName evidence="2">Uncharacterized protein</fullName>
    </submittedName>
</protein>
<comment type="caution">
    <text evidence="2">The sequence shown here is derived from an EMBL/GenBank/DDBJ whole genome shotgun (WGS) entry which is preliminary data.</text>
</comment>
<feature type="chain" id="PRO_5023121538" evidence="1">
    <location>
        <begin position="22"/>
        <end position="359"/>
    </location>
</feature>
<sequence>MTFTRTLTILLLSLLTLPLSAGSVFDLMFTGDDEAVAIRLEVPMDSVMNKVNTKQDARLRFVDVAGREQNWELNVSLRGKFRRQRCEYAPLKLDFGKKDLRNAGLEDWDKYKLVSTCSSDPMAKDLVIKEYLAYRIYNVLTPQSFRVQRVLITYVDANGNYPERTEEGFIIEDVDEMAARLGGKEVENALGLPAEVFNSTAEVTHALTQYLFSNGDFSMPLARNLKVVELPNGEMIPVGYDFDFSGWVGAPYASPTSEIGQQSIYQRIYQGYAQSDNTMRKVADHFRERRREVMGLLADFYYLNSEDRAVLQRFAARFFKELNQMNNNDAVLLYDQLRDGVAEMIPPGGEAGNFQSMGK</sequence>
<feature type="signal peptide" evidence="1">
    <location>
        <begin position="1"/>
        <end position="21"/>
    </location>
</feature>
<gene>
    <name evidence="2" type="ORF">FUA23_12385</name>
</gene>
<keyword evidence="3" id="KW-1185">Reference proteome</keyword>
<dbReference type="EMBL" id="VOXD01000017">
    <property type="protein sequence ID" value="TXF89078.1"/>
    <property type="molecule type" value="Genomic_DNA"/>
</dbReference>
<dbReference type="RefSeq" id="WP_147931064.1">
    <property type="nucleotide sequence ID" value="NZ_VOXD01000017.1"/>
</dbReference>
<dbReference type="OrthoDB" id="662693at2"/>